<comment type="caution">
    <text evidence="3">The sequence shown here is derived from an EMBL/GenBank/DDBJ whole genome shotgun (WGS) entry which is preliminary data.</text>
</comment>
<name>A0A835V8K7_VANPL</name>
<organism evidence="3 4">
    <name type="scientific">Vanilla planifolia</name>
    <name type="common">Vanilla</name>
    <dbReference type="NCBI Taxonomy" id="51239"/>
    <lineage>
        <taxon>Eukaryota</taxon>
        <taxon>Viridiplantae</taxon>
        <taxon>Streptophyta</taxon>
        <taxon>Embryophyta</taxon>
        <taxon>Tracheophyta</taxon>
        <taxon>Spermatophyta</taxon>
        <taxon>Magnoliopsida</taxon>
        <taxon>Liliopsida</taxon>
        <taxon>Asparagales</taxon>
        <taxon>Orchidaceae</taxon>
        <taxon>Vanilloideae</taxon>
        <taxon>Vanilleae</taxon>
        <taxon>Vanilla</taxon>
    </lineage>
</organism>
<dbReference type="InterPro" id="IPR022739">
    <property type="entry name" value="Polyphenol_oxidase_cen"/>
</dbReference>
<dbReference type="EMBL" id="JADCNM010000004">
    <property type="protein sequence ID" value="KAG0487061.1"/>
    <property type="molecule type" value="Genomic_DNA"/>
</dbReference>
<evidence type="ECO:0000259" key="2">
    <source>
        <dbReference type="Pfam" id="PF12142"/>
    </source>
</evidence>
<comment type="similarity">
    <text evidence="1">Belongs to the tyrosinase family.</text>
</comment>
<dbReference type="AlphaFoldDB" id="A0A835V8K7"/>
<dbReference type="Proteomes" id="UP000639772">
    <property type="component" value="Unassembled WGS sequence"/>
</dbReference>
<dbReference type="Pfam" id="PF12142">
    <property type="entry name" value="PPO1_DWL"/>
    <property type="match status" value="1"/>
</dbReference>
<accession>A0A835V8K7</accession>
<protein>
    <recommendedName>
        <fullName evidence="2">Polyphenol oxidase central domain-containing protein</fullName>
    </recommendedName>
</protein>
<evidence type="ECO:0000313" key="4">
    <source>
        <dbReference type="Proteomes" id="UP000639772"/>
    </source>
</evidence>
<gene>
    <name evidence="3" type="ORF">HPP92_009156</name>
</gene>
<evidence type="ECO:0000313" key="3">
    <source>
        <dbReference type="EMBL" id="KAG0487061.1"/>
    </source>
</evidence>
<evidence type="ECO:0000256" key="1">
    <source>
        <dbReference type="ARBA" id="ARBA00009928"/>
    </source>
</evidence>
<feature type="domain" description="Polyphenol oxidase central" evidence="2">
    <location>
        <begin position="49"/>
        <end position="80"/>
    </location>
</feature>
<sequence length="144" mass="16650">MQLPSIYTTRTIHPAHRPPTIINLNYSGRPTAVSRQMVINNNLNIMRHNFTDSDWLEAAFLFDDENKQLVRIKVRDYLDKYVTADIHGSARKRLSGFGWASCVHCGAHVPIDAEHGECDRYGDEAVVDVEERMRMRFSWWRGSS</sequence>
<reference evidence="3 4" key="1">
    <citation type="journal article" date="2020" name="Nat. Food">
        <title>A phased Vanilla planifolia genome enables genetic improvement of flavour and production.</title>
        <authorList>
            <person name="Hasing T."/>
            <person name="Tang H."/>
            <person name="Brym M."/>
            <person name="Khazi F."/>
            <person name="Huang T."/>
            <person name="Chambers A.H."/>
        </authorList>
    </citation>
    <scope>NUCLEOTIDE SEQUENCE [LARGE SCALE GENOMIC DNA]</scope>
    <source>
        <tissue evidence="3">Leaf</tissue>
    </source>
</reference>
<proteinExistence type="inferred from homology"/>
<dbReference type="GO" id="GO:0004097">
    <property type="term" value="F:catechol oxidase activity"/>
    <property type="evidence" value="ECO:0007669"/>
    <property type="project" value="InterPro"/>
</dbReference>
<dbReference type="OrthoDB" id="6132182at2759"/>